<dbReference type="EMBL" id="LIYD01000005">
    <property type="protein sequence ID" value="KOS07194.1"/>
    <property type="molecule type" value="Genomic_DNA"/>
</dbReference>
<name>A0A0M8MEH9_9FLAO</name>
<dbReference type="STRING" id="1202724.AM493_14960"/>
<evidence type="ECO:0008006" key="3">
    <source>
        <dbReference type="Google" id="ProtNLM"/>
    </source>
</evidence>
<comment type="caution">
    <text evidence="1">The sequence shown here is derived from an EMBL/GenBank/DDBJ whole genome shotgun (WGS) entry which is preliminary data.</text>
</comment>
<dbReference type="OrthoDB" id="191350at2"/>
<proteinExistence type="predicted"/>
<dbReference type="PATRIC" id="fig|1202724.3.peg.3108"/>
<evidence type="ECO:0000313" key="2">
    <source>
        <dbReference type="Proteomes" id="UP000037755"/>
    </source>
</evidence>
<accession>A0A0M8MEH9</accession>
<sequence length="152" mass="17481">MGAWDYGIFDDDTAYEFEDEIKENPLAFFETSVKTAIKPGYLESTEAYAALISAAYIDNLLNGTVYRTDADDQEDEGNVNKFGQLHKTLNVSHIIAPAIKALKKITGKNSELNELWLENKELYPKWKETIESLSKRLENHTPKQNFWQKIFK</sequence>
<organism evidence="1 2">
    <name type="scientific">Flavobacterium akiainvivens</name>
    <dbReference type="NCBI Taxonomy" id="1202724"/>
    <lineage>
        <taxon>Bacteria</taxon>
        <taxon>Pseudomonadati</taxon>
        <taxon>Bacteroidota</taxon>
        <taxon>Flavobacteriia</taxon>
        <taxon>Flavobacteriales</taxon>
        <taxon>Flavobacteriaceae</taxon>
        <taxon>Flavobacterium</taxon>
    </lineage>
</organism>
<protein>
    <recommendedName>
        <fullName evidence="3">DUF4259 domain-containing protein</fullName>
    </recommendedName>
</protein>
<dbReference type="InterPro" id="IPR025355">
    <property type="entry name" value="DUF4259"/>
</dbReference>
<reference evidence="1 2" key="1">
    <citation type="submission" date="2015-08" db="EMBL/GenBank/DDBJ databases">
        <title>Whole genome sequence of Flavobacterium akiainvivens IK-1T, from decaying Wikstroemia oahuensis, an endemic Hawaiian shrub.</title>
        <authorList>
            <person name="Wan X."/>
            <person name="Hou S."/>
            <person name="Saito J."/>
            <person name="Donachie S."/>
        </authorList>
    </citation>
    <scope>NUCLEOTIDE SEQUENCE [LARGE SCALE GENOMIC DNA]</scope>
    <source>
        <strain evidence="1 2">IK-1</strain>
    </source>
</reference>
<dbReference type="Proteomes" id="UP000037755">
    <property type="component" value="Unassembled WGS sequence"/>
</dbReference>
<evidence type="ECO:0000313" key="1">
    <source>
        <dbReference type="EMBL" id="KOS07194.1"/>
    </source>
</evidence>
<dbReference type="Pfam" id="PF14078">
    <property type="entry name" value="DUF4259"/>
    <property type="match status" value="1"/>
</dbReference>
<dbReference type="RefSeq" id="WP_054408840.1">
    <property type="nucleotide sequence ID" value="NZ_FOYA01000018.1"/>
</dbReference>
<dbReference type="AlphaFoldDB" id="A0A0M8MEH9"/>
<gene>
    <name evidence="1" type="ORF">AM493_14960</name>
</gene>
<keyword evidence="2" id="KW-1185">Reference proteome</keyword>